<protein>
    <submittedName>
        <fullName evidence="2">Trehalose-6-phosphate synthase</fullName>
    </submittedName>
</protein>
<dbReference type="InterPro" id="IPR001830">
    <property type="entry name" value="Glyco_trans_20"/>
</dbReference>
<dbReference type="GO" id="GO:0005992">
    <property type="term" value="P:trehalose biosynthetic process"/>
    <property type="evidence" value="ECO:0007669"/>
    <property type="project" value="InterPro"/>
</dbReference>
<dbReference type="Pfam" id="PF00982">
    <property type="entry name" value="Glyco_transf_20"/>
    <property type="match status" value="1"/>
</dbReference>
<proteinExistence type="inferred from homology"/>
<dbReference type="CDD" id="cd03788">
    <property type="entry name" value="GT20_TPS"/>
    <property type="match status" value="1"/>
</dbReference>
<name>A0A455SNM0_9CHLR</name>
<gene>
    <name evidence="2" type="ORF">KTC_47480</name>
</gene>
<evidence type="ECO:0000256" key="1">
    <source>
        <dbReference type="ARBA" id="ARBA00008799"/>
    </source>
</evidence>
<dbReference type="PANTHER" id="PTHR10788">
    <property type="entry name" value="TREHALOSE-6-PHOSPHATE SYNTHASE"/>
    <property type="match status" value="1"/>
</dbReference>
<dbReference type="GO" id="GO:0005829">
    <property type="term" value="C:cytosol"/>
    <property type="evidence" value="ECO:0007669"/>
    <property type="project" value="TreeGrafter"/>
</dbReference>
<dbReference type="PANTHER" id="PTHR10788:SF106">
    <property type="entry name" value="BCDNA.GH08860"/>
    <property type="match status" value="1"/>
</dbReference>
<organism evidence="2">
    <name type="scientific">Thermosporothrix sp. COM3</name>
    <dbReference type="NCBI Taxonomy" id="2490863"/>
    <lineage>
        <taxon>Bacteria</taxon>
        <taxon>Bacillati</taxon>
        <taxon>Chloroflexota</taxon>
        <taxon>Ktedonobacteria</taxon>
        <taxon>Ktedonobacterales</taxon>
        <taxon>Thermosporotrichaceae</taxon>
        <taxon>Thermosporothrix</taxon>
    </lineage>
</organism>
<dbReference type="SUPFAM" id="SSF53756">
    <property type="entry name" value="UDP-Glycosyltransferase/glycogen phosphorylase"/>
    <property type="match status" value="1"/>
</dbReference>
<accession>A0A455SNM0</accession>
<comment type="similarity">
    <text evidence="1">Belongs to the glycosyltransferase 20 family.</text>
</comment>
<dbReference type="GO" id="GO:0004805">
    <property type="term" value="F:trehalose-phosphatase activity"/>
    <property type="evidence" value="ECO:0007669"/>
    <property type="project" value="TreeGrafter"/>
</dbReference>
<dbReference type="GO" id="GO:0003825">
    <property type="term" value="F:alpha,alpha-trehalose-phosphate synthase (UDP-forming) activity"/>
    <property type="evidence" value="ECO:0007669"/>
    <property type="project" value="TreeGrafter"/>
</dbReference>
<dbReference type="EMBL" id="AP019376">
    <property type="protein sequence ID" value="BBH89997.1"/>
    <property type="molecule type" value="Genomic_DNA"/>
</dbReference>
<evidence type="ECO:0000313" key="2">
    <source>
        <dbReference type="EMBL" id="BBH89997.1"/>
    </source>
</evidence>
<dbReference type="Gene3D" id="3.40.50.2000">
    <property type="entry name" value="Glycogen Phosphorylase B"/>
    <property type="match status" value="2"/>
</dbReference>
<reference evidence="2" key="1">
    <citation type="submission" date="2018-12" db="EMBL/GenBank/DDBJ databases">
        <title>Novel natural products biosynthetic potential of the class Ktedonobacteria.</title>
        <authorList>
            <person name="Zheng Y."/>
            <person name="Saitou A."/>
            <person name="Wang C.M."/>
            <person name="Toyoda A."/>
            <person name="Minakuchi Y."/>
            <person name="Sekiguchi Y."/>
            <person name="Ueda K."/>
            <person name="Takano H."/>
            <person name="Sakai Y."/>
            <person name="Yokota A."/>
            <person name="Yabe S."/>
        </authorList>
    </citation>
    <scope>NUCLEOTIDE SEQUENCE</scope>
    <source>
        <strain evidence="2">COM3</strain>
    </source>
</reference>
<sequence>MPTRTTTDAPPQLMHARRLIIASNRGPVEFQLSQDGSLKARRGAGGMVTALIEIAKSMDVTWVAVTMTEGDRVAVREMQQHGGVLPSPVRGHRMKLHYVPVQKNVYRKYYDKISNEVLWFLQHYMYDPYQSNIRQLQDAWTNGYCEANRELAEAVVEEIEREDSLPVVMLQDYHLYLVSSMIRKKHPSIIMQQFIHIPWPDIRCWHFLPSNIAQAIYSGLVGNDIIGFQTERDARNFLEGARTILDGAVVDFEEGAVWWQGHRTQARAYPISISVTEERRVVNSAPGKRAAKEIQQYLREYNIMRVDRIEPTKNILRGFQAYDLLLEEHPELHGKVAFLAFLVPSRQSLPIYRRTALEVQAIIDEINQKYGSDDWMPIQAFTGNDRARALAAMQYYDVLLVNPIIDGMNLVAKEGPVVNQRDGVLVLSRTVGAFQQLGKGSIPTSPTDVIETAQALYKALMLPEEERHAKATFVRQSVERNNLDAWLARQIRDINELLEYSVASQAKKADTVQRDASGNIVANVS</sequence>
<dbReference type="AlphaFoldDB" id="A0A455SNM0"/>